<evidence type="ECO:0000313" key="9">
    <source>
        <dbReference type="EMBL" id="GAV30093.1"/>
    </source>
</evidence>
<dbReference type="Proteomes" id="UP000186136">
    <property type="component" value="Unassembled WGS sequence"/>
</dbReference>
<sequence length="251" mass="27971">MKERGREERTTEQEKRNELDQDCQPGAPENQRVSQLGACLITACVVQGARTQHSSPCVQQKRAVGGVGEDESGRGLCDQPHQRETGGWVLCDEGEGAEEEGRLESLEVTAAALHRGRPPSALLQTTPVGACRSKEPRGERKQSRQRELRLEPSEAAKFEYYRLKIQDETEMNVVREEGEMFGAVYPKTAIEEGFDKETEVLQKWKTDAVEQTKILDAKFSNKDSSATASADTTAENETALTEEEIFNKLKL</sequence>
<proteinExistence type="inferred from homology"/>
<accession>A0A1Q2YL62</accession>
<dbReference type="PANTHER" id="PTHR37799:SF1">
    <property type="entry name" value="SMALL RIBOSOMAL SUBUNIT PROTEIN MS23"/>
    <property type="match status" value="1"/>
</dbReference>
<feature type="region of interest" description="Disordered" evidence="8">
    <location>
        <begin position="220"/>
        <end position="239"/>
    </location>
</feature>
<feature type="compositionally biased region" description="Basic and acidic residues" evidence="8">
    <location>
        <begin position="1"/>
        <end position="19"/>
    </location>
</feature>
<dbReference type="EMBL" id="BDGI01000158">
    <property type="protein sequence ID" value="GAV30093.1"/>
    <property type="molecule type" value="Genomic_DNA"/>
</dbReference>
<keyword evidence="4" id="KW-0496">Mitochondrion</keyword>
<evidence type="ECO:0000256" key="5">
    <source>
        <dbReference type="ARBA" id="ARBA00023274"/>
    </source>
</evidence>
<dbReference type="PANTHER" id="PTHR37799">
    <property type="entry name" value="37S RIBOSOMAL PROTEIN S25, MITOCHONDRIAL"/>
    <property type="match status" value="1"/>
</dbReference>
<feature type="compositionally biased region" description="Low complexity" evidence="8">
    <location>
        <begin position="222"/>
        <end position="239"/>
    </location>
</feature>
<keyword evidence="10" id="KW-1185">Reference proteome</keyword>
<evidence type="ECO:0000256" key="8">
    <source>
        <dbReference type="SAM" id="MobiDB-lite"/>
    </source>
</evidence>
<evidence type="ECO:0000256" key="3">
    <source>
        <dbReference type="ARBA" id="ARBA00022980"/>
    </source>
</evidence>
<name>A0A1Q2YL62_9ASCO</name>
<dbReference type="InterPro" id="IPR016939">
    <property type="entry name" value="Ribosomal_mS23_fun"/>
</dbReference>
<evidence type="ECO:0000256" key="6">
    <source>
        <dbReference type="ARBA" id="ARBA00035137"/>
    </source>
</evidence>
<protein>
    <recommendedName>
        <fullName evidence="6">Small ribosomal subunit protein mS23</fullName>
    </recommendedName>
    <alternativeName>
        <fullName evidence="7">37S ribosomal protein S25, mitochondrial</fullName>
    </alternativeName>
</protein>
<evidence type="ECO:0000256" key="1">
    <source>
        <dbReference type="ARBA" id="ARBA00004173"/>
    </source>
</evidence>
<comment type="similarity">
    <text evidence="2">Belongs to the mitochondrion-specific ribosomal protein mS23 family.</text>
</comment>
<evidence type="ECO:0000256" key="2">
    <source>
        <dbReference type="ARBA" id="ARBA00009864"/>
    </source>
</evidence>
<evidence type="ECO:0000256" key="7">
    <source>
        <dbReference type="ARBA" id="ARBA00035421"/>
    </source>
</evidence>
<evidence type="ECO:0000256" key="4">
    <source>
        <dbReference type="ARBA" id="ARBA00023128"/>
    </source>
</evidence>
<dbReference type="Pfam" id="PF13741">
    <property type="entry name" value="MRP-S25"/>
    <property type="match status" value="1"/>
</dbReference>
<organism evidence="9 10">
    <name type="scientific">Pichia membranifaciens</name>
    <dbReference type="NCBI Taxonomy" id="4926"/>
    <lineage>
        <taxon>Eukaryota</taxon>
        <taxon>Fungi</taxon>
        <taxon>Dikarya</taxon>
        <taxon>Ascomycota</taxon>
        <taxon>Saccharomycotina</taxon>
        <taxon>Pichiomycetes</taxon>
        <taxon>Pichiales</taxon>
        <taxon>Pichiaceae</taxon>
        <taxon>Pichia</taxon>
    </lineage>
</organism>
<gene>
    <name evidence="9" type="ORF">PMKS-003599</name>
</gene>
<comment type="caution">
    <text evidence="9">The sequence shown here is derived from an EMBL/GenBank/DDBJ whole genome shotgun (WGS) entry which is preliminary data.</text>
</comment>
<feature type="region of interest" description="Disordered" evidence="8">
    <location>
        <begin position="1"/>
        <end position="30"/>
    </location>
</feature>
<dbReference type="AlphaFoldDB" id="A0A1Q2YL62"/>
<keyword evidence="5" id="KW-0687">Ribonucleoprotein</keyword>
<dbReference type="GO" id="GO:0003735">
    <property type="term" value="F:structural constituent of ribosome"/>
    <property type="evidence" value="ECO:0007669"/>
    <property type="project" value="InterPro"/>
</dbReference>
<comment type="subcellular location">
    <subcellularLocation>
        <location evidence="1">Mitochondrion</location>
    </subcellularLocation>
</comment>
<keyword evidence="3" id="KW-0689">Ribosomal protein</keyword>
<evidence type="ECO:0000313" key="10">
    <source>
        <dbReference type="Proteomes" id="UP000186136"/>
    </source>
</evidence>
<dbReference type="GO" id="GO:0005763">
    <property type="term" value="C:mitochondrial small ribosomal subunit"/>
    <property type="evidence" value="ECO:0007669"/>
    <property type="project" value="InterPro"/>
</dbReference>
<dbReference type="OrthoDB" id="5542239at2759"/>
<reference evidence="9 10" key="1">
    <citation type="submission" date="2016-08" db="EMBL/GenBank/DDBJ databases">
        <title>Whole genome shotgun sequence of Pichia membranifaciens KS47-1.</title>
        <authorList>
            <person name="Konishi M."/>
            <person name="Ishida M."/>
            <person name="Arakawa T."/>
            <person name="Kato Y."/>
            <person name="Horiuchi J."/>
        </authorList>
    </citation>
    <scope>NUCLEOTIDE SEQUENCE [LARGE SCALE GENOMIC DNA]</scope>
    <source>
        <strain evidence="9 10">KS47-1</strain>
    </source>
</reference>